<dbReference type="OrthoDB" id="37297at2759"/>
<dbReference type="Gene3D" id="3.40.30.10">
    <property type="entry name" value="Glutaredoxin"/>
    <property type="match status" value="1"/>
</dbReference>
<protein>
    <recommendedName>
        <fullName evidence="3">Thioredoxin-like fold domain-containing protein</fullName>
    </recommendedName>
</protein>
<feature type="domain" description="Thioredoxin-like fold" evidence="3">
    <location>
        <begin position="32"/>
        <end position="210"/>
    </location>
</feature>
<evidence type="ECO:0000256" key="1">
    <source>
        <dbReference type="SAM" id="Phobius"/>
    </source>
</evidence>
<keyword evidence="5" id="KW-1185">Reference proteome</keyword>
<evidence type="ECO:0000256" key="2">
    <source>
        <dbReference type="SAM" id="SignalP"/>
    </source>
</evidence>
<dbReference type="Pfam" id="PF13462">
    <property type="entry name" value="Thioredoxin_4"/>
    <property type="match status" value="1"/>
</dbReference>
<dbReference type="EMBL" id="JNBR01002405">
    <property type="protein sequence ID" value="OQR83001.1"/>
    <property type="molecule type" value="Genomic_DNA"/>
</dbReference>
<evidence type="ECO:0000259" key="3">
    <source>
        <dbReference type="Pfam" id="PF13462"/>
    </source>
</evidence>
<dbReference type="CDD" id="cd02972">
    <property type="entry name" value="DsbA_family"/>
    <property type="match status" value="1"/>
</dbReference>
<keyword evidence="1" id="KW-1133">Transmembrane helix</keyword>
<keyword evidence="1" id="KW-0472">Membrane</keyword>
<comment type="caution">
    <text evidence="4">The sequence shown here is derived from an EMBL/GenBank/DDBJ whole genome shotgun (WGS) entry which is preliminary data.</text>
</comment>
<dbReference type="InterPro" id="IPR036249">
    <property type="entry name" value="Thioredoxin-like_sf"/>
</dbReference>
<dbReference type="Proteomes" id="UP000243579">
    <property type="component" value="Unassembled WGS sequence"/>
</dbReference>
<dbReference type="PANTHER" id="PTHR33875">
    <property type="entry name" value="OS09G0542200 PROTEIN"/>
    <property type="match status" value="1"/>
</dbReference>
<gene>
    <name evidence="4" type="ORF">ACHHYP_15253</name>
</gene>
<name>A0A1V9YBA5_ACHHY</name>
<dbReference type="SUPFAM" id="SSF52833">
    <property type="entry name" value="Thioredoxin-like"/>
    <property type="match status" value="1"/>
</dbReference>
<feature type="transmembrane region" description="Helical" evidence="1">
    <location>
        <begin position="245"/>
        <end position="263"/>
    </location>
</feature>
<dbReference type="AlphaFoldDB" id="A0A1V9YBA5"/>
<organism evidence="4 5">
    <name type="scientific">Achlya hypogyna</name>
    <name type="common">Oomycete</name>
    <name type="synonym">Protoachlya hypogyna</name>
    <dbReference type="NCBI Taxonomy" id="1202772"/>
    <lineage>
        <taxon>Eukaryota</taxon>
        <taxon>Sar</taxon>
        <taxon>Stramenopiles</taxon>
        <taxon>Oomycota</taxon>
        <taxon>Saprolegniomycetes</taxon>
        <taxon>Saprolegniales</taxon>
        <taxon>Achlyaceae</taxon>
        <taxon>Achlya</taxon>
    </lineage>
</organism>
<sequence>MVSLVLVTMAAAATMGVAQVPIPASPPGFTYASGSAEAHIQLDMFIDLLCPDSKAAYPALQQVVANLSSTDFRLRFHQFPLPYHHNAYSFAQASRTITHALGEDKFTRWMETVYAHQDAFWNKQTETLGQKQVTDQIGQLAKKTFPELTDAQWAEGMTGHGGTQMDVDTRTEWKYACTRGISGTPMYLLNEVPFDADASWTYDDWMKALKPLLTGDKMIATDANVRSGLEQTHQTVVDPHHGYEFLAYMGVGTVLGVGILLIAQRYDAGYQTLR</sequence>
<keyword evidence="2" id="KW-0732">Signal</keyword>
<evidence type="ECO:0000313" key="4">
    <source>
        <dbReference type="EMBL" id="OQR83001.1"/>
    </source>
</evidence>
<dbReference type="InterPro" id="IPR012336">
    <property type="entry name" value="Thioredoxin-like_fold"/>
</dbReference>
<keyword evidence="1" id="KW-0812">Transmembrane</keyword>
<proteinExistence type="predicted"/>
<feature type="chain" id="PRO_5013320390" description="Thioredoxin-like fold domain-containing protein" evidence="2">
    <location>
        <begin position="19"/>
        <end position="274"/>
    </location>
</feature>
<accession>A0A1V9YBA5</accession>
<dbReference type="PANTHER" id="PTHR33875:SF2">
    <property type="entry name" value="ACR183CP"/>
    <property type="match status" value="1"/>
</dbReference>
<reference evidence="4 5" key="1">
    <citation type="journal article" date="2014" name="Genome Biol. Evol.">
        <title>The secreted proteins of Achlya hypogyna and Thraustotheca clavata identify the ancestral oomycete secretome and reveal gene acquisitions by horizontal gene transfer.</title>
        <authorList>
            <person name="Misner I."/>
            <person name="Blouin N."/>
            <person name="Leonard G."/>
            <person name="Richards T.A."/>
            <person name="Lane C.E."/>
        </authorList>
    </citation>
    <scope>NUCLEOTIDE SEQUENCE [LARGE SCALE GENOMIC DNA]</scope>
    <source>
        <strain evidence="4 5">ATCC 48635</strain>
    </source>
</reference>
<feature type="signal peptide" evidence="2">
    <location>
        <begin position="1"/>
        <end position="18"/>
    </location>
</feature>
<dbReference type="STRING" id="1202772.A0A1V9YBA5"/>
<evidence type="ECO:0000313" key="5">
    <source>
        <dbReference type="Proteomes" id="UP000243579"/>
    </source>
</evidence>